<sequence length="450" mass="49551">MGNPNNRTPRGGKSSTVTRITSARNQLSPPPAQNTAASASALPIRGSSASTNQPQGPASQTDRTRHAAHVAIDLEIRRTTWYSSPATASTTPIRGNSASSRAQQITAASGFRDLTRGNSASSNQQPDERRRGQASFPALSTPDLSESGATEADPFGPIGPPFMTDIQFEVPFSPDWTPYLKSKVYDDQGNDVFPTITIHLHHDVVTEHCISRAPAVKRFLILFYVGAPMLSEPQTHDFKACLNLRLPLLNPDVLFGVKCFFEAGLEELSNHSPDDLRDASNILLMTFTNLGLENGYDAVMTRDDRDEWRENGNGTLTIVRFVRHEQLIARAPGVKRFLIVLDVDQHMLSEPQTTHINVCMNLISRLVRPGFQFSFKGVFKEGLELKNDSREDLRDVSNFLLMSFADRGLEKGYKIAMVSDRDASWGDNDAGELTILSFESAAEVSSLWGS</sequence>
<dbReference type="EMBL" id="JAWDJX010000091">
    <property type="protein sequence ID" value="KAK3046479.1"/>
    <property type="molecule type" value="Genomic_DNA"/>
</dbReference>
<comment type="caution">
    <text evidence="2">The sequence shown here is derived from an EMBL/GenBank/DDBJ whole genome shotgun (WGS) entry which is preliminary data.</text>
</comment>
<reference evidence="2" key="1">
    <citation type="submission" date="2023-04" db="EMBL/GenBank/DDBJ databases">
        <title>Black Yeasts Isolated from many extreme environments.</title>
        <authorList>
            <person name="Coleine C."/>
            <person name="Stajich J.E."/>
            <person name="Selbmann L."/>
        </authorList>
    </citation>
    <scope>NUCLEOTIDE SEQUENCE</scope>
    <source>
        <strain evidence="2">CCFEE 5312</strain>
    </source>
</reference>
<feature type="compositionally biased region" description="Polar residues" evidence="1">
    <location>
        <begin position="83"/>
        <end position="107"/>
    </location>
</feature>
<dbReference type="Proteomes" id="UP001271007">
    <property type="component" value="Unassembled WGS sequence"/>
</dbReference>
<dbReference type="AlphaFoldDB" id="A0AAJ0G745"/>
<feature type="compositionally biased region" description="Polar residues" evidence="1">
    <location>
        <begin position="1"/>
        <end position="38"/>
    </location>
</feature>
<evidence type="ECO:0000313" key="2">
    <source>
        <dbReference type="EMBL" id="KAK3046479.1"/>
    </source>
</evidence>
<name>A0AAJ0G745_9PEZI</name>
<gene>
    <name evidence="2" type="ORF">LTR09_012064</name>
</gene>
<feature type="region of interest" description="Disordered" evidence="1">
    <location>
        <begin position="1"/>
        <end position="66"/>
    </location>
</feature>
<accession>A0AAJ0G745</accession>
<feature type="compositionally biased region" description="Polar residues" evidence="1">
    <location>
        <begin position="116"/>
        <end position="125"/>
    </location>
</feature>
<keyword evidence="3" id="KW-1185">Reference proteome</keyword>
<organism evidence="2 3">
    <name type="scientific">Extremus antarcticus</name>
    <dbReference type="NCBI Taxonomy" id="702011"/>
    <lineage>
        <taxon>Eukaryota</taxon>
        <taxon>Fungi</taxon>
        <taxon>Dikarya</taxon>
        <taxon>Ascomycota</taxon>
        <taxon>Pezizomycotina</taxon>
        <taxon>Dothideomycetes</taxon>
        <taxon>Dothideomycetidae</taxon>
        <taxon>Mycosphaerellales</taxon>
        <taxon>Extremaceae</taxon>
        <taxon>Extremus</taxon>
    </lineage>
</organism>
<evidence type="ECO:0000256" key="1">
    <source>
        <dbReference type="SAM" id="MobiDB-lite"/>
    </source>
</evidence>
<feature type="compositionally biased region" description="Polar residues" evidence="1">
    <location>
        <begin position="47"/>
        <end position="61"/>
    </location>
</feature>
<evidence type="ECO:0000313" key="3">
    <source>
        <dbReference type="Proteomes" id="UP001271007"/>
    </source>
</evidence>
<protein>
    <submittedName>
        <fullName evidence="2">Uncharacterized protein</fullName>
    </submittedName>
</protein>
<proteinExistence type="predicted"/>
<feature type="region of interest" description="Disordered" evidence="1">
    <location>
        <begin position="83"/>
        <end position="156"/>
    </location>
</feature>